<feature type="region of interest" description="Disordered" evidence="5">
    <location>
        <begin position="22"/>
        <end position="44"/>
    </location>
</feature>
<organism evidence="7 8">
    <name type="scientific">Actinocorallia longicatena</name>
    <dbReference type="NCBI Taxonomy" id="111803"/>
    <lineage>
        <taxon>Bacteria</taxon>
        <taxon>Bacillati</taxon>
        <taxon>Actinomycetota</taxon>
        <taxon>Actinomycetes</taxon>
        <taxon>Streptosporangiales</taxon>
        <taxon>Thermomonosporaceae</taxon>
        <taxon>Actinocorallia</taxon>
    </lineage>
</organism>
<sequence>MEPDAHVRHRYPWCMSVEKTDGTVQHRPSMSGGAPARERALRKQGRDTMRRLLDAGRTAFSEMSYHQVRVADVVKIAKTSHGTFYLYFSNKEDLFKALARDAMHDVEELAERFPMVLPSPAGHAALRSWIQEYGDLYATHSAVIRLLTQPDTVGEDLWTDGIDILGKLSKAMTTAMADAGRDAHSAELTALSCLMMIERMNFVQSLRHLITLERDEVTDKLTDITFAAFLSTPMR</sequence>
<keyword evidence="2 4" id="KW-0238">DNA-binding</keyword>
<protein>
    <recommendedName>
        <fullName evidence="6">HTH tetR-type domain-containing protein</fullName>
    </recommendedName>
</protein>
<dbReference type="Proteomes" id="UP001501237">
    <property type="component" value="Unassembled WGS sequence"/>
</dbReference>
<evidence type="ECO:0000313" key="8">
    <source>
        <dbReference type="Proteomes" id="UP001501237"/>
    </source>
</evidence>
<feature type="DNA-binding region" description="H-T-H motif" evidence="4">
    <location>
        <begin position="69"/>
        <end position="88"/>
    </location>
</feature>
<name>A0ABP6QJF2_9ACTN</name>
<evidence type="ECO:0000256" key="2">
    <source>
        <dbReference type="ARBA" id="ARBA00023125"/>
    </source>
</evidence>
<proteinExistence type="predicted"/>
<accession>A0ABP6QJF2</accession>
<dbReference type="PRINTS" id="PR00455">
    <property type="entry name" value="HTHTETR"/>
</dbReference>
<dbReference type="PROSITE" id="PS50977">
    <property type="entry name" value="HTH_TETR_2"/>
    <property type="match status" value="1"/>
</dbReference>
<evidence type="ECO:0000256" key="4">
    <source>
        <dbReference type="PROSITE-ProRule" id="PRU00335"/>
    </source>
</evidence>
<dbReference type="EMBL" id="BAAAUV010000012">
    <property type="protein sequence ID" value="GAA3221788.1"/>
    <property type="molecule type" value="Genomic_DNA"/>
</dbReference>
<dbReference type="PANTHER" id="PTHR30055">
    <property type="entry name" value="HTH-TYPE TRANSCRIPTIONAL REGULATOR RUTR"/>
    <property type="match status" value="1"/>
</dbReference>
<keyword evidence="8" id="KW-1185">Reference proteome</keyword>
<evidence type="ECO:0000259" key="6">
    <source>
        <dbReference type="PROSITE" id="PS50977"/>
    </source>
</evidence>
<evidence type="ECO:0000256" key="5">
    <source>
        <dbReference type="SAM" id="MobiDB-lite"/>
    </source>
</evidence>
<keyword evidence="3" id="KW-0804">Transcription</keyword>
<evidence type="ECO:0000313" key="7">
    <source>
        <dbReference type="EMBL" id="GAA3221788.1"/>
    </source>
</evidence>
<dbReference type="InterPro" id="IPR001647">
    <property type="entry name" value="HTH_TetR"/>
</dbReference>
<gene>
    <name evidence="7" type="ORF">GCM10010468_47160</name>
</gene>
<evidence type="ECO:0000256" key="1">
    <source>
        <dbReference type="ARBA" id="ARBA00023015"/>
    </source>
</evidence>
<dbReference type="Gene3D" id="1.10.357.10">
    <property type="entry name" value="Tetracycline Repressor, domain 2"/>
    <property type="match status" value="1"/>
</dbReference>
<dbReference type="SUPFAM" id="SSF46689">
    <property type="entry name" value="Homeodomain-like"/>
    <property type="match status" value="1"/>
</dbReference>
<comment type="caution">
    <text evidence="7">The sequence shown here is derived from an EMBL/GenBank/DDBJ whole genome shotgun (WGS) entry which is preliminary data.</text>
</comment>
<reference evidence="8" key="1">
    <citation type="journal article" date="2019" name="Int. J. Syst. Evol. Microbiol.">
        <title>The Global Catalogue of Microorganisms (GCM) 10K type strain sequencing project: providing services to taxonomists for standard genome sequencing and annotation.</title>
        <authorList>
            <consortium name="The Broad Institute Genomics Platform"/>
            <consortium name="The Broad Institute Genome Sequencing Center for Infectious Disease"/>
            <person name="Wu L."/>
            <person name="Ma J."/>
        </authorList>
    </citation>
    <scope>NUCLEOTIDE SEQUENCE [LARGE SCALE GENOMIC DNA]</scope>
    <source>
        <strain evidence="8">JCM 9377</strain>
    </source>
</reference>
<dbReference type="PANTHER" id="PTHR30055:SF234">
    <property type="entry name" value="HTH-TYPE TRANSCRIPTIONAL REGULATOR BETI"/>
    <property type="match status" value="1"/>
</dbReference>
<dbReference type="Pfam" id="PF00440">
    <property type="entry name" value="TetR_N"/>
    <property type="match status" value="1"/>
</dbReference>
<keyword evidence="1" id="KW-0805">Transcription regulation</keyword>
<dbReference type="Gene3D" id="1.10.10.60">
    <property type="entry name" value="Homeodomain-like"/>
    <property type="match status" value="1"/>
</dbReference>
<dbReference type="InterPro" id="IPR009057">
    <property type="entry name" value="Homeodomain-like_sf"/>
</dbReference>
<dbReference type="InterPro" id="IPR050109">
    <property type="entry name" value="HTH-type_TetR-like_transc_reg"/>
</dbReference>
<evidence type="ECO:0000256" key="3">
    <source>
        <dbReference type="ARBA" id="ARBA00023163"/>
    </source>
</evidence>
<feature type="domain" description="HTH tetR-type" evidence="6">
    <location>
        <begin position="46"/>
        <end position="106"/>
    </location>
</feature>